<dbReference type="InterPro" id="IPR001251">
    <property type="entry name" value="CRAL-TRIO_dom"/>
</dbReference>
<dbReference type="OrthoDB" id="1434354at2759"/>
<evidence type="ECO:0000259" key="1">
    <source>
        <dbReference type="PROSITE" id="PS50191"/>
    </source>
</evidence>
<dbReference type="CDD" id="cd00170">
    <property type="entry name" value="SEC14"/>
    <property type="match status" value="1"/>
</dbReference>
<proteinExistence type="evidence at transcript level"/>
<dbReference type="Gene3D" id="3.40.525.10">
    <property type="entry name" value="CRAL-TRIO lipid binding domain"/>
    <property type="match status" value="1"/>
</dbReference>
<sequence>MGAGGHQDYDTYISTLPEEEKKRALEELREDDNIRDQSLRQLRDWIGKHPNIKKCRTDAPFLLRFLRTKKFSVPQSCEMLERYLTIRQLYPQWFCNLDPLDKDLEDIIDAGYLVPLLERDNGRLVLFSCAGKFDPHKYTSAHMVRVHSLVTEALMDDEINQINGYTYINDESGFQMAHISLWSLTDVRNILRCIQNTTPIRHKANHFLNISGSAIKLIEFAVSLLNEKLKNRIFMYKSVEELHDKVDKKLLPKEYGGTVPLKEMVERFKATLKERREAILALDDMYIEIDEKTCPLVSEMNEELGIGIDGSFKRLTVD</sequence>
<feature type="domain" description="CRAL-TRIO" evidence="1">
    <location>
        <begin position="101"/>
        <end position="263"/>
    </location>
</feature>
<dbReference type="Gene3D" id="1.20.5.1200">
    <property type="entry name" value="Alpha-tocopherol transfer"/>
    <property type="match status" value="1"/>
</dbReference>
<name>J3JTC8_DENPD</name>
<dbReference type="InterPro" id="IPR036865">
    <property type="entry name" value="CRAL-TRIO_dom_sf"/>
</dbReference>
<dbReference type="InterPro" id="IPR011074">
    <property type="entry name" value="CRAL/TRIO_N_dom"/>
</dbReference>
<organism evidence="2">
    <name type="scientific">Dendroctonus ponderosae</name>
    <name type="common">Mountain pine beetle</name>
    <dbReference type="NCBI Taxonomy" id="77166"/>
    <lineage>
        <taxon>Eukaryota</taxon>
        <taxon>Metazoa</taxon>
        <taxon>Ecdysozoa</taxon>
        <taxon>Arthropoda</taxon>
        <taxon>Hexapoda</taxon>
        <taxon>Insecta</taxon>
        <taxon>Pterygota</taxon>
        <taxon>Neoptera</taxon>
        <taxon>Endopterygota</taxon>
        <taxon>Coleoptera</taxon>
        <taxon>Polyphaga</taxon>
        <taxon>Cucujiformia</taxon>
        <taxon>Curculionidae</taxon>
        <taxon>Scolytinae</taxon>
        <taxon>Dendroctonus</taxon>
    </lineage>
</organism>
<dbReference type="GO" id="GO:0016020">
    <property type="term" value="C:membrane"/>
    <property type="evidence" value="ECO:0007669"/>
    <property type="project" value="TreeGrafter"/>
</dbReference>
<dbReference type="EMBL" id="BT126484">
    <property type="protein sequence ID" value="AEE61448.1"/>
    <property type="molecule type" value="mRNA"/>
</dbReference>
<reference evidence="2" key="1">
    <citation type="journal article" date="2012" name="Insect Biochem. Mol. Biol.">
        <title>Transcriptome and full-length cDNA resources for the mountain pine beetle, Dendroctonus ponderosae Hopkins, a major insect pest of pine forests.</title>
        <authorList>
            <person name="Keeling C.I."/>
            <person name="Henderson H."/>
            <person name="Li M."/>
            <person name="Yuen M."/>
            <person name="Clark E.L."/>
            <person name="Fraser J.D."/>
            <person name="Huber D.P."/>
            <person name="Liao N.Y."/>
            <person name="Roderick Docking T."/>
            <person name="Birol I."/>
            <person name="Chan S.K."/>
            <person name="Taylor G.A."/>
            <person name="Palmquist D."/>
            <person name="Jones S.J."/>
            <person name="Bohlmann J."/>
        </authorList>
    </citation>
    <scope>NUCLEOTIDE SEQUENCE</scope>
    <source>
        <tissue evidence="2">Whole larvae</tissue>
    </source>
</reference>
<dbReference type="InterPro" id="IPR036273">
    <property type="entry name" value="CRAL/TRIO_N_dom_sf"/>
</dbReference>
<protein>
    <recommendedName>
        <fullName evidence="1">CRAL-TRIO domain-containing protein</fullName>
    </recommendedName>
</protein>
<dbReference type="Gene3D" id="1.10.8.20">
    <property type="entry name" value="N-terminal domain of phosphatidylinositol transfer protein sec14p"/>
    <property type="match status" value="1"/>
</dbReference>
<dbReference type="PROSITE" id="PS50191">
    <property type="entry name" value="CRAL_TRIO"/>
    <property type="match status" value="1"/>
</dbReference>
<dbReference type="SMART" id="SM01100">
    <property type="entry name" value="CRAL_TRIO_N"/>
    <property type="match status" value="1"/>
</dbReference>
<dbReference type="PANTHER" id="PTHR10174:SF166">
    <property type="entry name" value="LD40136P"/>
    <property type="match status" value="1"/>
</dbReference>
<dbReference type="PANTHER" id="PTHR10174">
    <property type="entry name" value="ALPHA-TOCOPHEROL TRANSFER PROTEIN-RELATED"/>
    <property type="match status" value="1"/>
</dbReference>
<dbReference type="GO" id="GO:1902936">
    <property type="term" value="F:phosphatidylinositol bisphosphate binding"/>
    <property type="evidence" value="ECO:0007669"/>
    <property type="project" value="TreeGrafter"/>
</dbReference>
<evidence type="ECO:0000313" key="2">
    <source>
        <dbReference type="EMBL" id="AEE61448.1"/>
    </source>
</evidence>
<accession>J3JTC8</accession>
<dbReference type="SMART" id="SM00516">
    <property type="entry name" value="SEC14"/>
    <property type="match status" value="1"/>
</dbReference>
<dbReference type="PRINTS" id="PR00180">
    <property type="entry name" value="CRETINALDHBP"/>
</dbReference>
<dbReference type="AlphaFoldDB" id="J3JTC8"/>
<dbReference type="SUPFAM" id="SSF52087">
    <property type="entry name" value="CRAL/TRIO domain"/>
    <property type="match status" value="1"/>
</dbReference>
<dbReference type="Pfam" id="PF00650">
    <property type="entry name" value="CRAL_TRIO"/>
    <property type="match status" value="1"/>
</dbReference>
<dbReference type="SUPFAM" id="SSF46938">
    <property type="entry name" value="CRAL/TRIO N-terminal domain"/>
    <property type="match status" value="1"/>
</dbReference>